<dbReference type="InterPro" id="IPR017871">
    <property type="entry name" value="ABC_transporter-like_CS"/>
</dbReference>
<evidence type="ECO:0000256" key="6">
    <source>
        <dbReference type="ARBA" id="ARBA00022840"/>
    </source>
</evidence>
<reference evidence="9 10" key="1">
    <citation type="submission" date="2019-05" db="EMBL/GenBank/DDBJ databases">
        <authorList>
            <person name="Lee S.D."/>
        </authorList>
    </citation>
    <scope>NUCLEOTIDE SEQUENCE [LARGE SCALE GENOMIC DNA]</scope>
    <source>
        <strain evidence="9 10">GH2-6</strain>
    </source>
</reference>
<name>A0A5C4JQK2_9HYPH</name>
<dbReference type="GO" id="GO:0005524">
    <property type="term" value="F:ATP binding"/>
    <property type="evidence" value="ECO:0007669"/>
    <property type="project" value="UniProtKB-KW"/>
</dbReference>
<dbReference type="GO" id="GO:0015833">
    <property type="term" value="P:peptide transport"/>
    <property type="evidence" value="ECO:0007669"/>
    <property type="project" value="InterPro"/>
</dbReference>
<keyword evidence="7" id="KW-0472">Membrane</keyword>
<protein>
    <submittedName>
        <fullName evidence="9">ABC transporter ATP-binding protein</fullName>
    </submittedName>
</protein>
<comment type="subcellular location">
    <subcellularLocation>
        <location evidence="1">Cell inner membrane</location>
        <topology evidence="1">Peripheral membrane protein</topology>
    </subcellularLocation>
</comment>
<dbReference type="FunFam" id="3.40.50.300:FF:000016">
    <property type="entry name" value="Oligopeptide ABC transporter ATP-binding component"/>
    <property type="match status" value="1"/>
</dbReference>
<dbReference type="InterPro" id="IPR027417">
    <property type="entry name" value="P-loop_NTPase"/>
</dbReference>
<evidence type="ECO:0000313" key="9">
    <source>
        <dbReference type="EMBL" id="TNB47598.1"/>
    </source>
</evidence>
<accession>A0A5C4JQK2</accession>
<dbReference type="InterPro" id="IPR050388">
    <property type="entry name" value="ABC_Ni/Peptide_Import"/>
</dbReference>
<evidence type="ECO:0000313" key="10">
    <source>
        <dbReference type="Proteomes" id="UP000307874"/>
    </source>
</evidence>
<dbReference type="RefSeq" id="WP_138748759.1">
    <property type="nucleotide sequence ID" value="NZ_VCLB01000006.1"/>
</dbReference>
<dbReference type="PROSITE" id="PS00211">
    <property type="entry name" value="ABC_TRANSPORTER_1"/>
    <property type="match status" value="2"/>
</dbReference>
<comment type="caution">
    <text evidence="9">The sequence shown here is derived from an EMBL/GenBank/DDBJ whole genome shotgun (WGS) entry which is preliminary data.</text>
</comment>
<evidence type="ECO:0000259" key="8">
    <source>
        <dbReference type="PROSITE" id="PS50893"/>
    </source>
</evidence>
<dbReference type="InterPro" id="IPR003439">
    <property type="entry name" value="ABC_transporter-like_ATP-bd"/>
</dbReference>
<keyword evidence="10" id="KW-1185">Reference proteome</keyword>
<dbReference type="GO" id="GO:0055085">
    <property type="term" value="P:transmembrane transport"/>
    <property type="evidence" value="ECO:0007669"/>
    <property type="project" value="UniProtKB-ARBA"/>
</dbReference>
<keyword evidence="6 9" id="KW-0067">ATP-binding</keyword>
<feature type="domain" description="ABC transporter" evidence="8">
    <location>
        <begin position="5"/>
        <end position="256"/>
    </location>
</feature>
<dbReference type="AlphaFoldDB" id="A0A5C4JQK2"/>
<dbReference type="InterPro" id="IPR003593">
    <property type="entry name" value="AAA+_ATPase"/>
</dbReference>
<evidence type="ECO:0000256" key="5">
    <source>
        <dbReference type="ARBA" id="ARBA00022741"/>
    </source>
</evidence>
<dbReference type="EMBL" id="VCLB01000006">
    <property type="protein sequence ID" value="TNB47598.1"/>
    <property type="molecule type" value="Genomic_DNA"/>
</dbReference>
<proteinExistence type="inferred from homology"/>
<evidence type="ECO:0000256" key="3">
    <source>
        <dbReference type="ARBA" id="ARBA00022448"/>
    </source>
</evidence>
<comment type="similarity">
    <text evidence="2">Belongs to the ABC transporter superfamily.</text>
</comment>
<dbReference type="InterPro" id="IPR013563">
    <property type="entry name" value="Oligopep_ABC_C"/>
</dbReference>
<dbReference type="SUPFAM" id="SSF52540">
    <property type="entry name" value="P-loop containing nucleoside triphosphate hydrolases"/>
    <property type="match status" value="2"/>
</dbReference>
<keyword evidence="5" id="KW-0547">Nucleotide-binding</keyword>
<organism evidence="9 10">
    <name type="scientific">Martelella lutilitoris</name>
    <dbReference type="NCBI Taxonomy" id="2583532"/>
    <lineage>
        <taxon>Bacteria</taxon>
        <taxon>Pseudomonadati</taxon>
        <taxon>Pseudomonadota</taxon>
        <taxon>Alphaproteobacteria</taxon>
        <taxon>Hyphomicrobiales</taxon>
        <taxon>Aurantimonadaceae</taxon>
        <taxon>Martelella</taxon>
    </lineage>
</organism>
<dbReference type="NCBIfam" id="NF008453">
    <property type="entry name" value="PRK11308.1"/>
    <property type="match status" value="2"/>
</dbReference>
<dbReference type="Proteomes" id="UP000307874">
    <property type="component" value="Unassembled WGS sequence"/>
</dbReference>
<evidence type="ECO:0000256" key="1">
    <source>
        <dbReference type="ARBA" id="ARBA00004417"/>
    </source>
</evidence>
<sequence length="609" mass="66577">MTALLDIQNLEVTLGVPGGNLFALRDVSLTLERGQSLGIVGESGSGKSMTALALMRLLPRVANATADRMDFDGRELRELSDAAFATGILGTRIAMIFQEPMTSLNPVYTIGRQMTEAAVMRGALSARKARERAIALLERVGIPDPSGRMGQFPHQLSGGQRQRVMIAMALMLEPELLIADEPTTALDVTVQAQILDLLDDLRREFNMGLILISHDLAVVAERTDKVAVMYGGEVIEQGKAADVLRTPAHPYTQSLLLAIPRLDQPPRRLGAIPGIVPSIMERPEACIFAPRCAHRRETCVEKRPPEKSSMADHVYRCILETPPEPRIEALPAHLARGPQAETDIVIEAKEITQIYTSRRGLFGPKRELKALDNVSLTVRRGETLALIGESGSGKSTLARILLGLNEPTDGRVTMLGRPISELSHIERASFVQPIFQDPYSSLNPRRRLSEIIARPLELSGNGDAAARLAAVRDVMDLVRLPKRLLHAYPSQLSGGQRQRVAIARALVTRPEALICDEPTSALDVSVQAQILNLFDDLRAEMNLTTLLITHDMAVVHQAADRVAVMLDGKIVEEGRAADVLHAPKNDYTARLLSAAPQFHEADPEAEMAR</sequence>
<evidence type="ECO:0000256" key="7">
    <source>
        <dbReference type="ARBA" id="ARBA00023136"/>
    </source>
</evidence>
<dbReference type="CDD" id="cd03257">
    <property type="entry name" value="ABC_NikE_OppD_transporters"/>
    <property type="match status" value="2"/>
</dbReference>
<keyword evidence="3" id="KW-0813">Transport</keyword>
<evidence type="ECO:0000256" key="4">
    <source>
        <dbReference type="ARBA" id="ARBA00022475"/>
    </source>
</evidence>
<dbReference type="PANTHER" id="PTHR43297:SF2">
    <property type="entry name" value="DIPEPTIDE TRANSPORT ATP-BINDING PROTEIN DPPD"/>
    <property type="match status" value="1"/>
</dbReference>
<dbReference type="Pfam" id="PF00005">
    <property type="entry name" value="ABC_tran"/>
    <property type="match status" value="2"/>
</dbReference>
<dbReference type="PROSITE" id="PS50893">
    <property type="entry name" value="ABC_TRANSPORTER_2"/>
    <property type="match status" value="2"/>
</dbReference>
<dbReference type="GO" id="GO:0005886">
    <property type="term" value="C:plasma membrane"/>
    <property type="evidence" value="ECO:0007669"/>
    <property type="project" value="UniProtKB-SubCell"/>
</dbReference>
<reference evidence="9 10" key="2">
    <citation type="submission" date="2019-06" db="EMBL/GenBank/DDBJ databases">
        <title>Martelella lutilitoris sp. nov., isolated from a tidal mudflat.</title>
        <authorList>
            <person name="Kim Y.-J."/>
        </authorList>
    </citation>
    <scope>NUCLEOTIDE SEQUENCE [LARGE SCALE GENOMIC DNA]</scope>
    <source>
        <strain evidence="9 10">GH2-6</strain>
    </source>
</reference>
<dbReference type="OrthoDB" id="9802264at2"/>
<dbReference type="NCBIfam" id="TIGR01727">
    <property type="entry name" value="oligo_HPY"/>
    <property type="match status" value="1"/>
</dbReference>
<gene>
    <name evidence="9" type="ORF">FF124_12145</name>
</gene>
<dbReference type="GO" id="GO:0016887">
    <property type="term" value="F:ATP hydrolysis activity"/>
    <property type="evidence" value="ECO:0007669"/>
    <property type="project" value="InterPro"/>
</dbReference>
<dbReference type="Gene3D" id="3.40.50.300">
    <property type="entry name" value="P-loop containing nucleotide triphosphate hydrolases"/>
    <property type="match status" value="2"/>
</dbReference>
<dbReference type="Pfam" id="PF08352">
    <property type="entry name" value="oligo_HPY"/>
    <property type="match status" value="2"/>
</dbReference>
<dbReference type="PANTHER" id="PTHR43297">
    <property type="entry name" value="OLIGOPEPTIDE TRANSPORT ATP-BINDING PROTEIN APPD"/>
    <property type="match status" value="1"/>
</dbReference>
<keyword evidence="4" id="KW-1003">Cell membrane</keyword>
<dbReference type="NCBIfam" id="NF007739">
    <property type="entry name" value="PRK10419.1"/>
    <property type="match status" value="2"/>
</dbReference>
<dbReference type="SMART" id="SM00382">
    <property type="entry name" value="AAA"/>
    <property type="match status" value="2"/>
</dbReference>
<feature type="domain" description="ABC transporter" evidence="8">
    <location>
        <begin position="346"/>
        <end position="592"/>
    </location>
</feature>
<evidence type="ECO:0000256" key="2">
    <source>
        <dbReference type="ARBA" id="ARBA00005417"/>
    </source>
</evidence>